<dbReference type="InterPro" id="IPR012341">
    <property type="entry name" value="6hp_glycosidase-like_sf"/>
</dbReference>
<feature type="domain" description="Trehalase-like N-terminal" evidence="2">
    <location>
        <begin position="3"/>
        <end position="149"/>
    </location>
</feature>
<name>A0ABV6MAY0_9ACTN</name>
<dbReference type="InterPro" id="IPR045582">
    <property type="entry name" value="Trehalase-like_N"/>
</dbReference>
<gene>
    <name evidence="3" type="ORF">ACFFIA_29090</name>
</gene>
<protein>
    <submittedName>
        <fullName evidence="3">Glycoside hydrolase family 15 protein</fullName>
    </submittedName>
</protein>
<dbReference type="Pfam" id="PF19291">
    <property type="entry name" value="TREH_N"/>
    <property type="match status" value="1"/>
</dbReference>
<dbReference type="EMBL" id="JBHLUH010000061">
    <property type="protein sequence ID" value="MFC0531709.1"/>
    <property type="molecule type" value="Genomic_DNA"/>
</dbReference>
<keyword evidence="4" id="KW-1185">Reference proteome</keyword>
<evidence type="ECO:0000259" key="2">
    <source>
        <dbReference type="Pfam" id="PF19291"/>
    </source>
</evidence>
<dbReference type="Proteomes" id="UP001589867">
    <property type="component" value="Unassembled WGS sequence"/>
</dbReference>
<dbReference type="Gene3D" id="1.50.10.10">
    <property type="match status" value="1"/>
</dbReference>
<dbReference type="Pfam" id="PF00723">
    <property type="entry name" value="Glyco_hydro_15"/>
    <property type="match status" value="1"/>
</dbReference>
<comment type="caution">
    <text evidence="3">The sequence shown here is derived from an EMBL/GenBank/DDBJ whole genome shotgun (WGS) entry which is preliminary data.</text>
</comment>
<dbReference type="PANTHER" id="PTHR31616">
    <property type="entry name" value="TREHALASE"/>
    <property type="match status" value="1"/>
</dbReference>
<keyword evidence="3" id="KW-0378">Hydrolase</keyword>
<evidence type="ECO:0000313" key="4">
    <source>
        <dbReference type="Proteomes" id="UP001589867"/>
    </source>
</evidence>
<dbReference type="GO" id="GO:0016787">
    <property type="term" value="F:hydrolase activity"/>
    <property type="evidence" value="ECO:0007669"/>
    <property type="project" value="UniProtKB-KW"/>
</dbReference>
<feature type="domain" description="GH15-like" evidence="1">
    <location>
        <begin position="214"/>
        <end position="581"/>
    </location>
</feature>
<dbReference type="InterPro" id="IPR008928">
    <property type="entry name" value="6-hairpin_glycosidase_sf"/>
</dbReference>
<accession>A0ABV6MAY0</accession>
<dbReference type="SUPFAM" id="SSF48208">
    <property type="entry name" value="Six-hairpin glycosidases"/>
    <property type="match status" value="1"/>
</dbReference>
<organism evidence="3 4">
    <name type="scientific">Phytohabitans kaempferiae</name>
    <dbReference type="NCBI Taxonomy" id="1620943"/>
    <lineage>
        <taxon>Bacteria</taxon>
        <taxon>Bacillati</taxon>
        <taxon>Actinomycetota</taxon>
        <taxon>Actinomycetes</taxon>
        <taxon>Micromonosporales</taxon>
        <taxon>Micromonosporaceae</taxon>
    </lineage>
</organism>
<sequence length="600" mass="66797">MSLPLEEYGFIGNTQTACLISRDGSADWLCLPRFDSAACFAALLGEPEHGRWSLAPAGRHAQTARGYLGDSLVLATDFTADGGEVRVVDCMPVDTGNDRLIRRVEGLRGSVEMETELRLRFDYGLSEPWLRRDGNRVLAIAGPHTVVVDSPVPLRTQDGVLSGRFRVAAGEVADLCLTYLRPDESASRISPAAAIGRTREWWQSWADQCTVDGPYRAPLIRSLLTLKALTYAPSGGIVAAPTTSLPERLGGVRNWDYRYCWIRDATFALLAFLDAGYKQEAVAWREWLLRAVAGSPEQMQIMYGVYGDRRLTEVSLDWLPGYAGSTPVRIGNAAARQLQLDVHGELMDALHQARASGIEPDPEAWLVQRKLLDFLESHWSEPDEGIWEMRGPHRHFTHSKVMAWVAADRAVKDVERFDMDGPIDRWRRLRADIFEEVCANGYDPDRNTFTQSYGSPEVDAALLLMAPVGFLPARDSRIAGTVTAVEEDLCRDGFVHRYRHKPHTKVDGLPAGEGAFLAASFWLADNYLLRGDVDRARATFERALSVGNDLGLFAEEYDIDGARQVGNFPQAMSHLYLVNTALNLTQVTGPARHRAEDRRR</sequence>
<evidence type="ECO:0000313" key="3">
    <source>
        <dbReference type="EMBL" id="MFC0531709.1"/>
    </source>
</evidence>
<evidence type="ECO:0000259" key="1">
    <source>
        <dbReference type="Pfam" id="PF00723"/>
    </source>
</evidence>
<dbReference type="PANTHER" id="PTHR31616:SF0">
    <property type="entry name" value="GLUCAN 1,4-ALPHA-GLUCOSIDASE"/>
    <property type="match status" value="1"/>
</dbReference>
<dbReference type="RefSeq" id="WP_377256612.1">
    <property type="nucleotide sequence ID" value="NZ_JBHLUH010000061.1"/>
</dbReference>
<proteinExistence type="predicted"/>
<dbReference type="InterPro" id="IPR011613">
    <property type="entry name" value="GH15-like"/>
</dbReference>
<reference evidence="3 4" key="1">
    <citation type="submission" date="2024-09" db="EMBL/GenBank/DDBJ databases">
        <authorList>
            <person name="Sun Q."/>
            <person name="Mori K."/>
        </authorList>
    </citation>
    <scope>NUCLEOTIDE SEQUENCE [LARGE SCALE GENOMIC DNA]</scope>
    <source>
        <strain evidence="3 4">TBRC 3947</strain>
    </source>
</reference>